<proteinExistence type="predicted"/>
<accession>A0ABR3S7J4</accession>
<dbReference type="SUPFAM" id="SSF50630">
    <property type="entry name" value="Acid proteases"/>
    <property type="match status" value="1"/>
</dbReference>
<evidence type="ECO:0000313" key="4">
    <source>
        <dbReference type="Proteomes" id="UP001521785"/>
    </source>
</evidence>
<feature type="transmembrane region" description="Helical" evidence="1">
    <location>
        <begin position="452"/>
        <end position="475"/>
    </location>
</feature>
<reference evidence="3 4" key="1">
    <citation type="submission" date="2024-02" db="EMBL/GenBank/DDBJ databases">
        <title>De novo assembly and annotation of 12 fungi associated with fruit tree decline syndrome in Ontario, Canada.</title>
        <authorList>
            <person name="Sulman M."/>
            <person name="Ellouze W."/>
            <person name="Ilyukhin E."/>
        </authorList>
    </citation>
    <scope>NUCLEOTIDE SEQUENCE [LARGE SCALE GENOMIC DNA]</scope>
    <source>
        <strain evidence="3 4">M42-189</strain>
    </source>
</reference>
<name>A0ABR3S7J4_9PLEO</name>
<dbReference type="EMBL" id="JAKJXO020000001">
    <property type="protein sequence ID" value="KAL1612666.1"/>
    <property type="molecule type" value="Genomic_DNA"/>
</dbReference>
<keyword evidence="1" id="KW-1133">Transmembrane helix</keyword>
<evidence type="ECO:0000256" key="2">
    <source>
        <dbReference type="SAM" id="SignalP"/>
    </source>
</evidence>
<keyword evidence="2" id="KW-0732">Signal</keyword>
<keyword evidence="4" id="KW-1185">Reference proteome</keyword>
<evidence type="ECO:0000256" key="1">
    <source>
        <dbReference type="SAM" id="Phobius"/>
    </source>
</evidence>
<comment type="caution">
    <text evidence="3">The sequence shown here is derived from an EMBL/GenBank/DDBJ whole genome shotgun (WGS) entry which is preliminary data.</text>
</comment>
<feature type="signal peptide" evidence="2">
    <location>
        <begin position="1"/>
        <end position="21"/>
    </location>
</feature>
<keyword evidence="1" id="KW-0472">Membrane</keyword>
<dbReference type="Proteomes" id="UP001521785">
    <property type="component" value="Unassembled WGS sequence"/>
</dbReference>
<dbReference type="Gene3D" id="2.40.70.10">
    <property type="entry name" value="Acid Proteases"/>
    <property type="match status" value="1"/>
</dbReference>
<gene>
    <name evidence="3" type="ORF">SLS60_000895</name>
</gene>
<sequence length="562" mass="61057">MRTLSLKCLVTRALLVSTVTAAKCAAPPIELPYRSISTVTGVLSPGIPLQIGSPWQSIALIPSLQIDDTFLPPYTNTCLYNILDNATTVQLQKNRPIQNRVALTDLYVRDALPGMPSSFNENGTGTGEDWFTLCAQLYGGAYQSSFSSSFQKNRTNNQALQFFTDIWRFGDYVDVYATTNNALPSRKNLTSTFQIAKEGEAFSGYGSALLGVTPNSTILNALRQADMVPSTSWSLTNDSLCLGCENRAASTGTWHTFHPSDRYADPDLPCLISAKVEALNWRPSEHEVEGATLIQETFTACVDPGVKFLVLPTNARLAFEKILGANVSAEYDDKIVFEGPGGNDTGVLTFRIEGGLEVNVTMPGAGDAAAEKKGEWMVPVGKGGWGAYGNQTWVLGKVFTDRVVLRWDSEKKEYGIANRNTDPAAKIDLQALGCDEFPEIEKSVTLTPGTGILVGSVVGGFIGGLAFAIAGFWFFKRGQRGVRSKYAQLDEATVPMRTMSHGRDSTFSLPLPSIHESLRSQRLTDTRSAAQRGLGFEIADGQMFEAPEGGTLYPTKRGRNEM</sequence>
<evidence type="ECO:0000313" key="3">
    <source>
        <dbReference type="EMBL" id="KAL1612666.1"/>
    </source>
</evidence>
<organism evidence="3 4">
    <name type="scientific">Paraconiothyrium brasiliense</name>
    <dbReference type="NCBI Taxonomy" id="300254"/>
    <lineage>
        <taxon>Eukaryota</taxon>
        <taxon>Fungi</taxon>
        <taxon>Dikarya</taxon>
        <taxon>Ascomycota</taxon>
        <taxon>Pezizomycotina</taxon>
        <taxon>Dothideomycetes</taxon>
        <taxon>Pleosporomycetidae</taxon>
        <taxon>Pleosporales</taxon>
        <taxon>Massarineae</taxon>
        <taxon>Didymosphaeriaceae</taxon>
        <taxon>Paraconiothyrium</taxon>
    </lineage>
</organism>
<protein>
    <recommendedName>
        <fullName evidence="5">Peptidase A1 domain-containing protein</fullName>
    </recommendedName>
</protein>
<dbReference type="InterPro" id="IPR021109">
    <property type="entry name" value="Peptidase_aspartic_dom_sf"/>
</dbReference>
<keyword evidence="1" id="KW-0812">Transmembrane</keyword>
<evidence type="ECO:0008006" key="5">
    <source>
        <dbReference type="Google" id="ProtNLM"/>
    </source>
</evidence>
<feature type="chain" id="PRO_5047247542" description="Peptidase A1 domain-containing protein" evidence="2">
    <location>
        <begin position="22"/>
        <end position="562"/>
    </location>
</feature>